<dbReference type="EMBL" id="KZ857404">
    <property type="protein sequence ID" value="RDX49555.1"/>
    <property type="molecule type" value="Genomic_DNA"/>
</dbReference>
<dbReference type="InterPro" id="IPR040976">
    <property type="entry name" value="Pkinase_fungal"/>
</dbReference>
<feature type="domain" description="Protein kinase" evidence="1">
    <location>
        <begin position="215"/>
        <end position="427"/>
    </location>
</feature>
<evidence type="ECO:0000313" key="2">
    <source>
        <dbReference type="EMBL" id="RDX49555.1"/>
    </source>
</evidence>
<keyword evidence="3" id="KW-1185">Reference proteome</keyword>
<reference evidence="2 3" key="1">
    <citation type="journal article" date="2018" name="Biotechnol. Biofuels">
        <title>Integrative visual omics of the white-rot fungus Polyporus brumalis exposes the biotechnological potential of its oxidative enzymes for delignifying raw plant biomass.</title>
        <authorList>
            <person name="Miyauchi S."/>
            <person name="Rancon A."/>
            <person name="Drula E."/>
            <person name="Hage H."/>
            <person name="Chaduli D."/>
            <person name="Favel A."/>
            <person name="Grisel S."/>
            <person name="Henrissat B."/>
            <person name="Herpoel-Gimbert I."/>
            <person name="Ruiz-Duenas F.J."/>
            <person name="Chevret D."/>
            <person name="Hainaut M."/>
            <person name="Lin J."/>
            <person name="Wang M."/>
            <person name="Pangilinan J."/>
            <person name="Lipzen A."/>
            <person name="Lesage-Meessen L."/>
            <person name="Navarro D."/>
            <person name="Riley R."/>
            <person name="Grigoriev I.V."/>
            <person name="Zhou S."/>
            <person name="Raouche S."/>
            <person name="Rosso M.N."/>
        </authorList>
    </citation>
    <scope>NUCLEOTIDE SEQUENCE [LARGE SCALE GENOMIC DNA]</scope>
    <source>
        <strain evidence="2 3">BRFM 1820</strain>
    </source>
</reference>
<dbReference type="InterPro" id="IPR000719">
    <property type="entry name" value="Prot_kinase_dom"/>
</dbReference>
<dbReference type="PROSITE" id="PS50011">
    <property type="entry name" value="PROTEIN_KINASE_DOM"/>
    <property type="match status" value="1"/>
</dbReference>
<dbReference type="Gene3D" id="1.10.510.10">
    <property type="entry name" value="Transferase(Phosphotransferase) domain 1"/>
    <property type="match status" value="1"/>
</dbReference>
<dbReference type="OrthoDB" id="2757515at2759"/>
<name>A0A371DAI4_9APHY</name>
<dbReference type="PANTHER" id="PTHR38248">
    <property type="entry name" value="FUNK1 6"/>
    <property type="match status" value="1"/>
</dbReference>
<dbReference type="PANTHER" id="PTHR38248:SF2">
    <property type="entry name" value="FUNK1 11"/>
    <property type="match status" value="1"/>
</dbReference>
<gene>
    <name evidence="2" type="ORF">OH76DRAFT_1350445</name>
</gene>
<sequence length="427" mass="48184">MNKIDGSFIHESDRKRITKKLPNWPEMQFLIEFKKGGTAKDPFDDIAGHDPDSSAKTRRAVRGQIMAYAECLFSYQHRHAAFLLFVNGNMFRVLCWDRSGVTVTEAMDYIRTIDGTKALLKVTYALSKLNHAQQGVDTTATRLLPGSCGWARMDLLSQSISDDLDSAEGLIEGDVHEVFTNPEETVTYGSLSDRAFPRYRLTVAGQDYLVGKHIFIAFGMIGRGTRGYVALEWKTQRFVFLKDSWRACYTGVESEGTILSILNANGITNVPTVVQHSDVFFPPDEAKPGAGLRHMVHTRLVVKEICLPLTAFTSSRQLVRIIYGCITAHGLAWLKCKYMHRDVSAGNLLIYPEVRRTQEGKYRIYWTGILADWELAKHADKKVATQPQRTGTWHFMSVYLLDHPGMPTTIADELEAFLHVLVYGLVR</sequence>
<dbReference type="Proteomes" id="UP000256964">
    <property type="component" value="Unassembled WGS sequence"/>
</dbReference>
<proteinExistence type="predicted"/>
<feature type="non-terminal residue" evidence="2">
    <location>
        <position position="427"/>
    </location>
</feature>
<accession>A0A371DAI4</accession>
<evidence type="ECO:0000259" key="1">
    <source>
        <dbReference type="PROSITE" id="PS50011"/>
    </source>
</evidence>
<dbReference type="GO" id="GO:0004672">
    <property type="term" value="F:protein kinase activity"/>
    <property type="evidence" value="ECO:0007669"/>
    <property type="project" value="InterPro"/>
</dbReference>
<organism evidence="2 3">
    <name type="scientific">Lentinus brumalis</name>
    <dbReference type="NCBI Taxonomy" id="2498619"/>
    <lineage>
        <taxon>Eukaryota</taxon>
        <taxon>Fungi</taxon>
        <taxon>Dikarya</taxon>
        <taxon>Basidiomycota</taxon>
        <taxon>Agaricomycotina</taxon>
        <taxon>Agaricomycetes</taxon>
        <taxon>Polyporales</taxon>
        <taxon>Polyporaceae</taxon>
        <taxon>Lentinus</taxon>
    </lineage>
</organism>
<dbReference type="GO" id="GO:0005524">
    <property type="term" value="F:ATP binding"/>
    <property type="evidence" value="ECO:0007669"/>
    <property type="project" value="InterPro"/>
</dbReference>
<protein>
    <recommendedName>
        <fullName evidence="1">Protein kinase domain-containing protein</fullName>
    </recommendedName>
</protein>
<dbReference type="AlphaFoldDB" id="A0A371DAI4"/>
<dbReference type="Pfam" id="PF17667">
    <property type="entry name" value="Pkinase_fungal"/>
    <property type="match status" value="2"/>
</dbReference>
<dbReference type="InterPro" id="IPR011009">
    <property type="entry name" value="Kinase-like_dom_sf"/>
</dbReference>
<evidence type="ECO:0000313" key="3">
    <source>
        <dbReference type="Proteomes" id="UP000256964"/>
    </source>
</evidence>
<dbReference type="SUPFAM" id="SSF56112">
    <property type="entry name" value="Protein kinase-like (PK-like)"/>
    <property type="match status" value="1"/>
</dbReference>